<proteinExistence type="predicted"/>
<dbReference type="EMBL" id="QSCR01000001">
    <property type="protein sequence ID" value="RGY21292.1"/>
    <property type="molecule type" value="Genomic_DNA"/>
</dbReference>
<protein>
    <submittedName>
        <fullName evidence="2">Uncharacterized protein</fullName>
    </submittedName>
</protein>
<gene>
    <name evidence="2" type="ORF">DXA50_00115</name>
</gene>
<evidence type="ECO:0000313" key="2">
    <source>
        <dbReference type="EMBL" id="RGY21292.1"/>
    </source>
</evidence>
<feature type="transmembrane region" description="Helical" evidence="1">
    <location>
        <begin position="59"/>
        <end position="81"/>
    </location>
</feature>
<evidence type="ECO:0000256" key="1">
    <source>
        <dbReference type="SAM" id="Phobius"/>
    </source>
</evidence>
<reference evidence="2 3" key="1">
    <citation type="submission" date="2018-08" db="EMBL/GenBank/DDBJ databases">
        <title>A genome reference for cultivated species of the human gut microbiota.</title>
        <authorList>
            <person name="Zou Y."/>
            <person name="Xue W."/>
            <person name="Luo G."/>
        </authorList>
    </citation>
    <scope>NUCLEOTIDE SEQUENCE [LARGE SCALE GENOMIC DNA]</scope>
    <source>
        <strain evidence="2 3">OF02-7</strain>
    </source>
</reference>
<keyword evidence="1" id="KW-1133">Transmembrane helix</keyword>
<dbReference type="AlphaFoldDB" id="A0A413ITP1"/>
<organism evidence="2 3">
    <name type="scientific">Butyricimonas virosa</name>
    <dbReference type="NCBI Taxonomy" id="544645"/>
    <lineage>
        <taxon>Bacteria</taxon>
        <taxon>Pseudomonadati</taxon>
        <taxon>Bacteroidota</taxon>
        <taxon>Bacteroidia</taxon>
        <taxon>Bacteroidales</taxon>
        <taxon>Odoribacteraceae</taxon>
        <taxon>Butyricimonas</taxon>
    </lineage>
</organism>
<name>A0A413ITP1_9BACT</name>
<keyword evidence="1" id="KW-0812">Transmembrane</keyword>
<sequence length="90" mass="10705">MVRLKYLFIISMNSLSEICLFSFITYNIIFTSSFQRTREVAQRYGSLDFLEPIRVAFRLIRFSMIAAIDKMFIFALVNYFVDANIYNLYV</sequence>
<dbReference type="Proteomes" id="UP000286063">
    <property type="component" value="Unassembled WGS sequence"/>
</dbReference>
<accession>A0A413ITP1</accession>
<comment type="caution">
    <text evidence="2">The sequence shown here is derived from an EMBL/GenBank/DDBJ whole genome shotgun (WGS) entry which is preliminary data.</text>
</comment>
<evidence type="ECO:0000313" key="3">
    <source>
        <dbReference type="Proteomes" id="UP000286063"/>
    </source>
</evidence>
<keyword evidence="1" id="KW-0472">Membrane</keyword>
<feature type="transmembrane region" description="Helical" evidence="1">
    <location>
        <begin position="6"/>
        <end position="29"/>
    </location>
</feature>